<organism evidence="10 11">
    <name type="scientific">Adineta steineri</name>
    <dbReference type="NCBI Taxonomy" id="433720"/>
    <lineage>
        <taxon>Eukaryota</taxon>
        <taxon>Metazoa</taxon>
        <taxon>Spiralia</taxon>
        <taxon>Gnathifera</taxon>
        <taxon>Rotifera</taxon>
        <taxon>Eurotatoria</taxon>
        <taxon>Bdelloidea</taxon>
        <taxon>Adinetida</taxon>
        <taxon>Adinetidae</taxon>
        <taxon>Adineta</taxon>
    </lineage>
</organism>
<dbReference type="PROSITE" id="PS51456">
    <property type="entry name" value="MYOSIN_MOTOR"/>
    <property type="match status" value="1"/>
</dbReference>
<accession>A0A820FJM7</accession>
<dbReference type="Gene3D" id="1.20.58.530">
    <property type="match status" value="1"/>
</dbReference>
<evidence type="ECO:0000256" key="4">
    <source>
        <dbReference type="ARBA" id="ARBA00023054"/>
    </source>
</evidence>
<dbReference type="GO" id="GO:0051015">
    <property type="term" value="F:actin filament binding"/>
    <property type="evidence" value="ECO:0007669"/>
    <property type="project" value="TreeGrafter"/>
</dbReference>
<evidence type="ECO:0000256" key="3">
    <source>
        <dbReference type="ARBA" id="ARBA00022840"/>
    </source>
</evidence>
<evidence type="ECO:0000256" key="7">
    <source>
        <dbReference type="ARBA" id="ARBA00023203"/>
    </source>
</evidence>
<keyword evidence="3" id="KW-0067">ATP-binding</keyword>
<evidence type="ECO:0000256" key="8">
    <source>
        <dbReference type="PROSITE-ProRule" id="PRU00782"/>
    </source>
</evidence>
<evidence type="ECO:0000313" key="11">
    <source>
        <dbReference type="Proteomes" id="UP000663844"/>
    </source>
</evidence>
<comment type="caution">
    <text evidence="10">The sequence shown here is derived from an EMBL/GenBank/DDBJ whole genome shotgun (WGS) entry which is preliminary data.</text>
</comment>
<dbReference type="PANTHER" id="PTHR13140">
    <property type="entry name" value="MYOSIN"/>
    <property type="match status" value="1"/>
</dbReference>
<gene>
    <name evidence="10" type="ORF">OXD698_LOCUS44003</name>
</gene>
<dbReference type="InterPro" id="IPR036961">
    <property type="entry name" value="Kinesin_motor_dom_sf"/>
</dbReference>
<dbReference type="SMART" id="SM00242">
    <property type="entry name" value="MYSc"/>
    <property type="match status" value="1"/>
</dbReference>
<dbReference type="Gene3D" id="1.20.5.4820">
    <property type="match status" value="1"/>
</dbReference>
<evidence type="ECO:0000256" key="2">
    <source>
        <dbReference type="ARBA" id="ARBA00022741"/>
    </source>
</evidence>
<dbReference type="GO" id="GO:0005524">
    <property type="term" value="F:ATP binding"/>
    <property type="evidence" value="ECO:0007669"/>
    <property type="project" value="UniProtKB-KW"/>
</dbReference>
<dbReference type="GO" id="GO:0005737">
    <property type="term" value="C:cytoplasm"/>
    <property type="evidence" value="ECO:0007669"/>
    <property type="project" value="TreeGrafter"/>
</dbReference>
<dbReference type="Pfam" id="PF00063">
    <property type="entry name" value="Myosin_head"/>
    <property type="match status" value="1"/>
</dbReference>
<sequence length="263" mass="29930">FFFIGKPNYKAPADFSIIHYAGKVEYSAEQWLMKNMDPLNDNVVALLQTSSDPFTREIWKDVTIWGMRPVLILPNIALIPDYTEIVGLSAADPNDATSSLKANIKKGMFRTVGQLYKEQLTKLMGTLKNTNPNFVRCILPNQQKKAGVIHSPLVLEQLRCNGVLEGIRICRNGFPNRILFQEFRQRYEILCPNVIPKGFMDGKAASQKMIKELELDENLYRIGLTKIFFRSGVLGHLEEERDLKLTDIITQLQALCRGVLARK</sequence>
<dbReference type="GO" id="GO:0007015">
    <property type="term" value="P:actin filament organization"/>
    <property type="evidence" value="ECO:0007669"/>
    <property type="project" value="TreeGrafter"/>
</dbReference>
<keyword evidence="6" id="KW-0505">Motor protein</keyword>
<comment type="similarity">
    <text evidence="1 8">Belongs to the TRAFAC class myosin-kinesin ATPase superfamily. Myosin family.</text>
</comment>
<keyword evidence="4" id="KW-0175">Coiled coil</keyword>
<comment type="caution">
    <text evidence="8">Lacks conserved residue(s) required for the propagation of feature annotation.</text>
</comment>
<dbReference type="EMBL" id="CAJOAZ010013038">
    <property type="protein sequence ID" value="CAF4261535.1"/>
    <property type="molecule type" value="Genomic_DNA"/>
</dbReference>
<dbReference type="SUPFAM" id="SSF52540">
    <property type="entry name" value="P-loop containing nucleoside triphosphate hydrolases"/>
    <property type="match status" value="1"/>
</dbReference>
<dbReference type="PANTHER" id="PTHR13140:SF857">
    <property type="entry name" value="MYOSIN-11"/>
    <property type="match status" value="1"/>
</dbReference>
<evidence type="ECO:0000256" key="6">
    <source>
        <dbReference type="ARBA" id="ARBA00023175"/>
    </source>
</evidence>
<protein>
    <recommendedName>
        <fullName evidence="9">Myosin motor domain-containing protein</fullName>
    </recommendedName>
</protein>
<feature type="non-terminal residue" evidence="10">
    <location>
        <position position="1"/>
    </location>
</feature>
<dbReference type="GO" id="GO:0000146">
    <property type="term" value="F:microfilament motor activity"/>
    <property type="evidence" value="ECO:0007669"/>
    <property type="project" value="TreeGrafter"/>
</dbReference>
<keyword evidence="2" id="KW-0547">Nucleotide-binding</keyword>
<dbReference type="AlphaFoldDB" id="A0A820FJM7"/>
<dbReference type="FunFam" id="3.30.70.1590:FF:000001">
    <property type="entry name" value="Myosin heavy chain"/>
    <property type="match status" value="1"/>
</dbReference>
<feature type="domain" description="Myosin motor" evidence="9">
    <location>
        <begin position="1"/>
        <end position="242"/>
    </location>
</feature>
<evidence type="ECO:0000259" key="9">
    <source>
        <dbReference type="PROSITE" id="PS51456"/>
    </source>
</evidence>
<feature type="non-terminal residue" evidence="10">
    <location>
        <position position="263"/>
    </location>
</feature>
<dbReference type="GO" id="GO:0016459">
    <property type="term" value="C:myosin complex"/>
    <property type="evidence" value="ECO:0007669"/>
    <property type="project" value="UniProtKB-KW"/>
</dbReference>
<dbReference type="GO" id="GO:0016020">
    <property type="term" value="C:membrane"/>
    <property type="evidence" value="ECO:0007669"/>
    <property type="project" value="TreeGrafter"/>
</dbReference>
<evidence type="ECO:0000313" key="10">
    <source>
        <dbReference type="EMBL" id="CAF4261535.1"/>
    </source>
</evidence>
<evidence type="ECO:0000256" key="1">
    <source>
        <dbReference type="ARBA" id="ARBA00008314"/>
    </source>
</evidence>
<keyword evidence="7 8" id="KW-0009">Actin-binding</keyword>
<dbReference type="Gene3D" id="3.40.850.10">
    <property type="entry name" value="Kinesin motor domain"/>
    <property type="match status" value="1"/>
</dbReference>
<reference evidence="10" key="1">
    <citation type="submission" date="2021-02" db="EMBL/GenBank/DDBJ databases">
        <authorList>
            <person name="Nowell W R."/>
        </authorList>
    </citation>
    <scope>NUCLEOTIDE SEQUENCE</scope>
</reference>
<dbReference type="InterPro" id="IPR027417">
    <property type="entry name" value="P-loop_NTPase"/>
</dbReference>
<keyword evidence="5 8" id="KW-0518">Myosin</keyword>
<dbReference type="Proteomes" id="UP000663844">
    <property type="component" value="Unassembled WGS sequence"/>
</dbReference>
<dbReference type="InterPro" id="IPR001609">
    <property type="entry name" value="Myosin_head_motor_dom-like"/>
</dbReference>
<feature type="region of interest" description="Actin-binding" evidence="8">
    <location>
        <begin position="120"/>
        <end position="142"/>
    </location>
</feature>
<dbReference type="PROSITE" id="PS50096">
    <property type="entry name" value="IQ"/>
    <property type="match status" value="1"/>
</dbReference>
<evidence type="ECO:0000256" key="5">
    <source>
        <dbReference type="ARBA" id="ARBA00023123"/>
    </source>
</evidence>
<proteinExistence type="inferred from homology"/>
<name>A0A820FJM7_9BILA</name>